<dbReference type="InterPro" id="IPR050807">
    <property type="entry name" value="TransReg_Diox_bact_type"/>
</dbReference>
<dbReference type="InterPro" id="IPR011051">
    <property type="entry name" value="RmlC_Cupin_sf"/>
</dbReference>
<dbReference type="SUPFAM" id="SSF51182">
    <property type="entry name" value="RmlC-like cupins"/>
    <property type="match status" value="1"/>
</dbReference>
<evidence type="ECO:0000313" key="4">
    <source>
        <dbReference type="Proteomes" id="UP000635565"/>
    </source>
</evidence>
<dbReference type="PANTHER" id="PTHR46797:SF1">
    <property type="entry name" value="METHYLPHOSPHONATE SYNTHASE"/>
    <property type="match status" value="1"/>
</dbReference>
<dbReference type="GO" id="GO:0003677">
    <property type="term" value="F:DNA binding"/>
    <property type="evidence" value="ECO:0007669"/>
    <property type="project" value="UniProtKB-KW"/>
</dbReference>
<evidence type="ECO:0000313" key="3">
    <source>
        <dbReference type="EMBL" id="GHO85060.1"/>
    </source>
</evidence>
<dbReference type="Gene3D" id="1.10.260.40">
    <property type="entry name" value="lambda repressor-like DNA-binding domains"/>
    <property type="match status" value="1"/>
</dbReference>
<dbReference type="SUPFAM" id="SSF47413">
    <property type="entry name" value="lambda repressor-like DNA-binding domains"/>
    <property type="match status" value="1"/>
</dbReference>
<dbReference type="SMART" id="SM00530">
    <property type="entry name" value="HTH_XRE"/>
    <property type="match status" value="1"/>
</dbReference>
<dbReference type="PROSITE" id="PS50943">
    <property type="entry name" value="HTH_CROC1"/>
    <property type="match status" value="1"/>
</dbReference>
<dbReference type="Proteomes" id="UP000635565">
    <property type="component" value="Unassembled WGS sequence"/>
</dbReference>
<gene>
    <name evidence="3" type="ORF">KSZ_30660</name>
</gene>
<reference evidence="3 4" key="1">
    <citation type="journal article" date="2021" name="Int. J. Syst. Evol. Microbiol.">
        <title>Reticulibacter mediterranei gen. nov., sp. nov., within the new family Reticulibacteraceae fam. nov., and Ktedonospora formicarum gen. nov., sp. nov., Ktedonobacter robiniae sp. nov., Dictyobacter formicarum sp. nov. and Dictyobacter arantiisoli sp. nov., belonging to the class Ktedonobacteria.</title>
        <authorList>
            <person name="Yabe S."/>
            <person name="Zheng Y."/>
            <person name="Wang C.M."/>
            <person name="Sakai Y."/>
            <person name="Abe K."/>
            <person name="Yokota A."/>
            <person name="Donadio S."/>
            <person name="Cavaletti L."/>
            <person name="Monciardini P."/>
        </authorList>
    </citation>
    <scope>NUCLEOTIDE SEQUENCE [LARGE SCALE GENOMIC DNA]</scope>
    <source>
        <strain evidence="3 4">SOSP1-9</strain>
    </source>
</reference>
<dbReference type="CDD" id="cd02209">
    <property type="entry name" value="cupin_XRE_C"/>
    <property type="match status" value="1"/>
</dbReference>
<proteinExistence type="predicted"/>
<evidence type="ECO:0000259" key="2">
    <source>
        <dbReference type="PROSITE" id="PS50943"/>
    </source>
</evidence>
<sequence>MEMASADHLGLRIRQLRSTRGWTLEELAEHSEVSRAMLSKIERGETNPTLVVAVKIALAFDMTASQLIGIEERREAVKMPKDRRLSFRDPETGFERQVFPALEGRALEFVRHVIPEGSNSGELPALKQGTEKYLLMEQGKVRVRIDSQEYLLEEGDLFYFVADVPHYFENVGEGVCSYFVIKILS</sequence>
<dbReference type="InterPro" id="IPR001387">
    <property type="entry name" value="Cro/C1-type_HTH"/>
</dbReference>
<organism evidence="3 4">
    <name type="scientific">Dictyobacter formicarum</name>
    <dbReference type="NCBI Taxonomy" id="2778368"/>
    <lineage>
        <taxon>Bacteria</taxon>
        <taxon>Bacillati</taxon>
        <taxon>Chloroflexota</taxon>
        <taxon>Ktedonobacteria</taxon>
        <taxon>Ktedonobacterales</taxon>
        <taxon>Dictyobacteraceae</taxon>
        <taxon>Dictyobacter</taxon>
    </lineage>
</organism>
<name>A0ABQ3VGA9_9CHLR</name>
<keyword evidence="4" id="KW-1185">Reference proteome</keyword>
<dbReference type="PANTHER" id="PTHR46797">
    <property type="entry name" value="HTH-TYPE TRANSCRIPTIONAL REGULATOR"/>
    <property type="match status" value="1"/>
</dbReference>
<dbReference type="CDD" id="cd00093">
    <property type="entry name" value="HTH_XRE"/>
    <property type="match status" value="1"/>
</dbReference>
<dbReference type="Pfam" id="PF01381">
    <property type="entry name" value="HTH_3"/>
    <property type="match status" value="1"/>
</dbReference>
<dbReference type="InterPro" id="IPR013096">
    <property type="entry name" value="Cupin_2"/>
</dbReference>
<comment type="caution">
    <text evidence="3">The sequence shown here is derived from an EMBL/GenBank/DDBJ whole genome shotgun (WGS) entry which is preliminary data.</text>
</comment>
<keyword evidence="1 3" id="KW-0238">DNA-binding</keyword>
<dbReference type="InterPro" id="IPR010982">
    <property type="entry name" value="Lambda_DNA-bd_dom_sf"/>
</dbReference>
<dbReference type="InterPro" id="IPR014710">
    <property type="entry name" value="RmlC-like_jellyroll"/>
</dbReference>
<protein>
    <submittedName>
        <fullName evidence="3">DNA-binding protein</fullName>
    </submittedName>
</protein>
<dbReference type="EMBL" id="BNJJ01000008">
    <property type="protein sequence ID" value="GHO85060.1"/>
    <property type="molecule type" value="Genomic_DNA"/>
</dbReference>
<feature type="domain" description="HTH cro/C1-type" evidence="2">
    <location>
        <begin position="13"/>
        <end position="67"/>
    </location>
</feature>
<evidence type="ECO:0000256" key="1">
    <source>
        <dbReference type="ARBA" id="ARBA00023125"/>
    </source>
</evidence>
<dbReference type="Gene3D" id="2.60.120.10">
    <property type="entry name" value="Jelly Rolls"/>
    <property type="match status" value="1"/>
</dbReference>
<dbReference type="Pfam" id="PF07883">
    <property type="entry name" value="Cupin_2"/>
    <property type="match status" value="1"/>
</dbReference>
<accession>A0ABQ3VGA9</accession>